<keyword evidence="3" id="KW-1185">Reference proteome</keyword>
<feature type="compositionally biased region" description="Gly residues" evidence="1">
    <location>
        <begin position="152"/>
        <end position="166"/>
    </location>
</feature>
<feature type="compositionally biased region" description="Gly residues" evidence="1">
    <location>
        <begin position="205"/>
        <end position="218"/>
    </location>
</feature>
<dbReference type="EMBL" id="GL378423">
    <property type="protein sequence ID" value="EFJ40219.1"/>
    <property type="molecule type" value="Genomic_DNA"/>
</dbReference>
<dbReference type="Proteomes" id="UP000001058">
    <property type="component" value="Unassembled WGS sequence"/>
</dbReference>
<dbReference type="STRING" id="3068.D8UJ67"/>
<accession>D8UJ67</accession>
<dbReference type="AlphaFoldDB" id="D8UJ67"/>
<dbReference type="KEGG" id="vcn:VOLCADRAFT_108266"/>
<dbReference type="GeneID" id="9628158"/>
<dbReference type="OrthoDB" id="546590at2759"/>
<dbReference type="RefSeq" id="XP_002958699.1">
    <property type="nucleotide sequence ID" value="XM_002958653.1"/>
</dbReference>
<reference evidence="2 3" key="1">
    <citation type="journal article" date="2010" name="Science">
        <title>Genomic analysis of organismal complexity in the multicellular green alga Volvox carteri.</title>
        <authorList>
            <person name="Prochnik S.E."/>
            <person name="Umen J."/>
            <person name="Nedelcu A.M."/>
            <person name="Hallmann A."/>
            <person name="Miller S.M."/>
            <person name="Nishii I."/>
            <person name="Ferris P."/>
            <person name="Kuo A."/>
            <person name="Mitros T."/>
            <person name="Fritz-Laylin L.K."/>
            <person name="Hellsten U."/>
            <person name="Chapman J."/>
            <person name="Simakov O."/>
            <person name="Rensing S.A."/>
            <person name="Terry A."/>
            <person name="Pangilinan J."/>
            <person name="Kapitonov V."/>
            <person name="Jurka J."/>
            <person name="Salamov A."/>
            <person name="Shapiro H."/>
            <person name="Schmutz J."/>
            <person name="Grimwood J."/>
            <person name="Lindquist E."/>
            <person name="Lucas S."/>
            <person name="Grigoriev I.V."/>
            <person name="Schmitt R."/>
            <person name="Kirk D."/>
            <person name="Rokhsar D.S."/>
        </authorList>
    </citation>
    <scope>NUCLEOTIDE SEQUENCE [LARGE SCALE GENOMIC DNA]</scope>
    <source>
        <strain evidence="3">f. Nagariensis / Eve</strain>
    </source>
</reference>
<dbReference type="InParanoid" id="D8UJ67"/>
<protein>
    <submittedName>
        <fullName evidence="2">Uncharacterized protein</fullName>
    </submittedName>
</protein>
<organism evidence="3">
    <name type="scientific">Volvox carteri f. nagariensis</name>
    <dbReference type="NCBI Taxonomy" id="3068"/>
    <lineage>
        <taxon>Eukaryota</taxon>
        <taxon>Viridiplantae</taxon>
        <taxon>Chlorophyta</taxon>
        <taxon>core chlorophytes</taxon>
        <taxon>Chlorophyceae</taxon>
        <taxon>CS clade</taxon>
        <taxon>Chlamydomonadales</taxon>
        <taxon>Volvocaceae</taxon>
        <taxon>Volvox</taxon>
    </lineage>
</organism>
<feature type="region of interest" description="Disordered" evidence="1">
    <location>
        <begin position="128"/>
        <end position="193"/>
    </location>
</feature>
<name>D8UJ67_VOLCA</name>
<gene>
    <name evidence="2" type="ORF">VOLCADRAFT_108266</name>
</gene>
<feature type="compositionally biased region" description="Low complexity" evidence="1">
    <location>
        <begin position="178"/>
        <end position="193"/>
    </location>
</feature>
<evidence type="ECO:0000313" key="3">
    <source>
        <dbReference type="Proteomes" id="UP000001058"/>
    </source>
</evidence>
<feature type="region of interest" description="Disordered" evidence="1">
    <location>
        <begin position="205"/>
        <end position="229"/>
    </location>
</feature>
<evidence type="ECO:0000256" key="1">
    <source>
        <dbReference type="SAM" id="MobiDB-lite"/>
    </source>
</evidence>
<sequence>MARLVQQAFLRWKMYSRFERTVKQLAAVVDPVADVLEKLPENRTPTDVQRLMPLIDAYRQLHLPVRELLASYLQLAVLTDRTELPRGPADHTCLFSVVYGSMTALMGDPADPALVSIRTFAAEQLRGHLSPETSIQRAPAGQTIKSDSTISLGGGGGGGGSAGGSGAAFPGSEPPPSRQSQLQSQSRRLGTAGAAVRVADGAAGAGAGAGAGGGGGSTEGSAESGQQSDWIHTRLWRTVIEIINKLIKMQKAQAVRELAAQHAAALEDMALSAAGRAASAAGGKAASAVLAAATGSSGGGAKAGAAAIGMGVLPGAAAEAGYLRLLPALSALRTQVVVIRTGQSFTGRELLRQDEGGPLQVDGGGHGDAPGRAVAAVVPKDSLVAVVFVSREVYHRAMAMQSEISVRRAVDCCCRLPFLRHTPLKELYRLSRHLQEVTFQPGEVVLHQAPEPCPTN</sequence>
<proteinExistence type="predicted"/>
<evidence type="ECO:0000313" key="2">
    <source>
        <dbReference type="EMBL" id="EFJ40219.1"/>
    </source>
</evidence>